<keyword evidence="1" id="KW-0732">Signal</keyword>
<sequence>MGILQIILLITLPFLAQIREAEAGCCCCCCPSCCCKPIIIKLPPPPVKLCPCCCGCGCGGGCCCCKPCCCCCCKPCCCCCCKPCCCCCPCCCCGGGGGGRKRRSVVDLMARKFSDVLLPQHNQDAMMSGMNGGGCGGGASQGVSLSPLHALCSQIPPSQRGPACQQITQHAAAQQFPLSQNIFNRQQQGAMMTSPAVGGGDFECANCPNCQAGTCQGCTGAGQAFPANCDAAAAGGQHCNCAAAGGLGNGGNPSAFHPLGEDNAFGQSFDAPSPCGGGGLGGAAGGRRKRRAMFLRYQPMPFGPAPQEGAKTKREVKNQLVFRNNLEFVLRQSPPALLSANL</sequence>
<dbReference type="AlphaFoldDB" id="A0ABD2MAA0"/>
<evidence type="ECO:0000256" key="1">
    <source>
        <dbReference type="SAM" id="SignalP"/>
    </source>
</evidence>
<proteinExistence type="predicted"/>
<keyword evidence="3" id="KW-1185">Reference proteome</keyword>
<dbReference type="EMBL" id="JBICBT010000104">
    <property type="protein sequence ID" value="KAL3123324.1"/>
    <property type="molecule type" value="Genomic_DNA"/>
</dbReference>
<name>A0ABD2MAA0_9BILA</name>
<gene>
    <name evidence="2" type="ORF">niasHT_006022</name>
</gene>
<protein>
    <submittedName>
        <fullName evidence="2">Uncharacterized protein</fullName>
    </submittedName>
</protein>
<comment type="caution">
    <text evidence="2">The sequence shown here is derived from an EMBL/GenBank/DDBJ whole genome shotgun (WGS) entry which is preliminary data.</text>
</comment>
<organism evidence="2 3">
    <name type="scientific">Heterodera trifolii</name>
    <dbReference type="NCBI Taxonomy" id="157864"/>
    <lineage>
        <taxon>Eukaryota</taxon>
        <taxon>Metazoa</taxon>
        <taxon>Ecdysozoa</taxon>
        <taxon>Nematoda</taxon>
        <taxon>Chromadorea</taxon>
        <taxon>Rhabditida</taxon>
        <taxon>Tylenchina</taxon>
        <taxon>Tylenchomorpha</taxon>
        <taxon>Tylenchoidea</taxon>
        <taxon>Heteroderidae</taxon>
        <taxon>Heteroderinae</taxon>
        <taxon>Heterodera</taxon>
    </lineage>
</organism>
<evidence type="ECO:0000313" key="3">
    <source>
        <dbReference type="Proteomes" id="UP001620626"/>
    </source>
</evidence>
<reference evidence="2 3" key="1">
    <citation type="submission" date="2024-10" db="EMBL/GenBank/DDBJ databases">
        <authorList>
            <person name="Kim D."/>
        </authorList>
    </citation>
    <scope>NUCLEOTIDE SEQUENCE [LARGE SCALE GENOMIC DNA]</scope>
    <source>
        <strain evidence="2">BH-2024</strain>
    </source>
</reference>
<dbReference type="Proteomes" id="UP001620626">
    <property type="component" value="Unassembled WGS sequence"/>
</dbReference>
<evidence type="ECO:0000313" key="2">
    <source>
        <dbReference type="EMBL" id="KAL3123324.1"/>
    </source>
</evidence>
<accession>A0ABD2MAA0</accession>
<feature type="chain" id="PRO_5044824546" evidence="1">
    <location>
        <begin position="24"/>
        <end position="342"/>
    </location>
</feature>
<feature type="signal peptide" evidence="1">
    <location>
        <begin position="1"/>
        <end position="23"/>
    </location>
</feature>